<organism evidence="1">
    <name type="scientific">Bradyrhizobium sp. LLZ17</name>
    <dbReference type="NCBI Taxonomy" id="3239388"/>
    <lineage>
        <taxon>Bacteria</taxon>
        <taxon>Pseudomonadati</taxon>
        <taxon>Pseudomonadota</taxon>
        <taxon>Alphaproteobacteria</taxon>
        <taxon>Hyphomicrobiales</taxon>
        <taxon>Nitrobacteraceae</taxon>
        <taxon>Bradyrhizobium</taxon>
    </lineage>
</organism>
<protein>
    <submittedName>
        <fullName evidence="1">Uncharacterized protein</fullName>
    </submittedName>
</protein>
<proteinExistence type="predicted"/>
<dbReference type="AlphaFoldDB" id="A0AB39XPL2"/>
<dbReference type="EMBL" id="CP165734">
    <property type="protein sequence ID" value="XDV58776.1"/>
    <property type="molecule type" value="Genomic_DNA"/>
</dbReference>
<reference evidence="1" key="1">
    <citation type="submission" date="2024-08" db="EMBL/GenBank/DDBJ databases">
        <authorList>
            <person name="Chaddad Z."/>
            <person name="Lamrabet M."/>
            <person name="Bouhnik O."/>
            <person name="Alami S."/>
            <person name="Wipf D."/>
            <person name="Courty P.E."/>
            <person name="Missbah El Idrissi M."/>
        </authorList>
    </citation>
    <scope>NUCLEOTIDE SEQUENCE</scope>
    <source>
        <strain evidence="1">LLZ17</strain>
    </source>
</reference>
<dbReference type="RefSeq" id="WP_369723317.1">
    <property type="nucleotide sequence ID" value="NZ_CP165734.1"/>
</dbReference>
<sequence length="119" mass="12306">MRRLVLPAGQSGDGIAEDDEFAAAGQGDGGQTCFSSSTAGFQRLALGSSKLLGLFLGLGAREQFGSQPPAWNVIPIEEPARAAVPEANLKASAFGNDLVSEYADRIALHATDVFAKPDG</sequence>
<accession>A0AB39XPL2</accession>
<gene>
    <name evidence="1" type="ORF">AB8Z38_04600</name>
</gene>
<evidence type="ECO:0000313" key="1">
    <source>
        <dbReference type="EMBL" id="XDV58776.1"/>
    </source>
</evidence>
<name>A0AB39XPL2_9BRAD</name>